<dbReference type="SMART" id="SM00968">
    <property type="entry name" value="SMC_hinge"/>
    <property type="match status" value="1"/>
</dbReference>
<dbReference type="Gene3D" id="1.20.1060.20">
    <property type="match status" value="1"/>
</dbReference>
<evidence type="ECO:0000256" key="5">
    <source>
        <dbReference type="SAM" id="MobiDB-lite"/>
    </source>
</evidence>
<dbReference type="Gramene" id="rna3317">
    <property type="protein sequence ID" value="RHN79517.1"/>
    <property type="gene ID" value="gene3317"/>
</dbReference>
<dbReference type="SUPFAM" id="SSF75553">
    <property type="entry name" value="Smc hinge domain"/>
    <property type="match status" value="1"/>
</dbReference>
<evidence type="ECO:0000256" key="3">
    <source>
        <dbReference type="ARBA" id="ARBA00023242"/>
    </source>
</evidence>
<keyword evidence="1" id="KW-0132">Cell division</keyword>
<evidence type="ECO:0000256" key="2">
    <source>
        <dbReference type="ARBA" id="ARBA00022776"/>
    </source>
</evidence>
<dbReference type="Pfam" id="PF00656">
    <property type="entry name" value="Peptidase_C14"/>
    <property type="match status" value="1"/>
</dbReference>
<keyword evidence="4" id="KW-0131">Cell cycle</keyword>
<gene>
    <name evidence="8" type="ORF">MtrunA17_Chr1g0178201</name>
</gene>
<evidence type="ECO:0000256" key="6">
    <source>
        <dbReference type="SAM" id="Phobius"/>
    </source>
</evidence>
<keyword evidence="2" id="KW-0498">Mitosis</keyword>
<dbReference type="AlphaFoldDB" id="A0A396JXX6"/>
<evidence type="ECO:0000256" key="1">
    <source>
        <dbReference type="ARBA" id="ARBA00022618"/>
    </source>
</evidence>
<protein>
    <submittedName>
        <fullName evidence="8">Putative transcription factor bZIP family</fullName>
    </submittedName>
</protein>
<dbReference type="Pfam" id="PF06470">
    <property type="entry name" value="SMC_hinge"/>
    <property type="match status" value="1"/>
</dbReference>
<dbReference type="Gene3D" id="3.40.50.1460">
    <property type="match status" value="1"/>
</dbReference>
<dbReference type="GO" id="GO:0005524">
    <property type="term" value="F:ATP binding"/>
    <property type="evidence" value="ECO:0007669"/>
    <property type="project" value="InterPro"/>
</dbReference>
<evidence type="ECO:0000256" key="4">
    <source>
        <dbReference type="ARBA" id="ARBA00023306"/>
    </source>
</evidence>
<feature type="region of interest" description="Disordered" evidence="5">
    <location>
        <begin position="347"/>
        <end position="366"/>
    </location>
</feature>
<name>A0A396JXX6_MEDTR</name>
<keyword evidence="6" id="KW-0472">Membrane</keyword>
<dbReference type="PANTHER" id="PTHR18937">
    <property type="entry name" value="STRUCTURAL MAINTENANCE OF CHROMOSOMES SMC FAMILY MEMBER"/>
    <property type="match status" value="1"/>
</dbReference>
<dbReference type="GO" id="GO:0006508">
    <property type="term" value="P:proteolysis"/>
    <property type="evidence" value="ECO:0007669"/>
    <property type="project" value="InterPro"/>
</dbReference>
<feature type="domain" description="SMC hinge" evidence="7">
    <location>
        <begin position="541"/>
        <end position="645"/>
    </location>
</feature>
<dbReference type="PANTHER" id="PTHR18937:SF12">
    <property type="entry name" value="STRUCTURAL MAINTENANCE OF CHROMOSOMES PROTEIN"/>
    <property type="match status" value="1"/>
</dbReference>
<feature type="transmembrane region" description="Helical" evidence="6">
    <location>
        <begin position="123"/>
        <end position="147"/>
    </location>
</feature>
<keyword evidence="6" id="KW-1133">Transmembrane helix</keyword>
<organism evidence="8 9">
    <name type="scientific">Medicago truncatula</name>
    <name type="common">Barrel medic</name>
    <name type="synonym">Medicago tribuloides</name>
    <dbReference type="NCBI Taxonomy" id="3880"/>
    <lineage>
        <taxon>Eukaryota</taxon>
        <taxon>Viridiplantae</taxon>
        <taxon>Streptophyta</taxon>
        <taxon>Embryophyta</taxon>
        <taxon>Tracheophyta</taxon>
        <taxon>Spermatophyta</taxon>
        <taxon>Magnoliopsida</taxon>
        <taxon>eudicotyledons</taxon>
        <taxon>Gunneridae</taxon>
        <taxon>Pentapetalae</taxon>
        <taxon>rosids</taxon>
        <taxon>fabids</taxon>
        <taxon>Fabales</taxon>
        <taxon>Fabaceae</taxon>
        <taxon>Papilionoideae</taxon>
        <taxon>50 kb inversion clade</taxon>
        <taxon>NPAAA clade</taxon>
        <taxon>Hologalegina</taxon>
        <taxon>IRL clade</taxon>
        <taxon>Trifolieae</taxon>
        <taxon>Medicago</taxon>
    </lineage>
</organism>
<dbReference type="InterPro" id="IPR011600">
    <property type="entry name" value="Pept_C14_caspase"/>
</dbReference>
<dbReference type="EMBL" id="PSQE01000001">
    <property type="protein sequence ID" value="RHN79517.1"/>
    <property type="molecule type" value="Genomic_DNA"/>
</dbReference>
<evidence type="ECO:0000313" key="8">
    <source>
        <dbReference type="EMBL" id="RHN79517.1"/>
    </source>
</evidence>
<dbReference type="GO" id="GO:0051301">
    <property type="term" value="P:cell division"/>
    <property type="evidence" value="ECO:0007669"/>
    <property type="project" value="UniProtKB-KW"/>
</dbReference>
<keyword evidence="3" id="KW-0539">Nucleus</keyword>
<dbReference type="GO" id="GO:0051276">
    <property type="term" value="P:chromosome organization"/>
    <property type="evidence" value="ECO:0007669"/>
    <property type="project" value="InterPro"/>
</dbReference>
<dbReference type="InterPro" id="IPR036277">
    <property type="entry name" value="SMC_hinge_sf"/>
</dbReference>
<evidence type="ECO:0000259" key="7">
    <source>
        <dbReference type="SMART" id="SM00968"/>
    </source>
</evidence>
<proteinExistence type="predicted"/>
<dbReference type="GO" id="GO:0005694">
    <property type="term" value="C:chromosome"/>
    <property type="evidence" value="ECO:0007669"/>
    <property type="project" value="InterPro"/>
</dbReference>
<feature type="compositionally biased region" description="Basic and acidic residues" evidence="5">
    <location>
        <begin position="348"/>
        <end position="366"/>
    </location>
</feature>
<dbReference type="GO" id="GO:0004197">
    <property type="term" value="F:cysteine-type endopeptidase activity"/>
    <property type="evidence" value="ECO:0007669"/>
    <property type="project" value="InterPro"/>
</dbReference>
<comment type="caution">
    <text evidence="8">The sequence shown here is derived from an EMBL/GenBank/DDBJ whole genome shotgun (WGS) entry which is preliminary data.</text>
</comment>
<keyword evidence="6" id="KW-0812">Transmembrane</keyword>
<dbReference type="Proteomes" id="UP000265566">
    <property type="component" value="Chromosome 1"/>
</dbReference>
<evidence type="ECO:0000313" key="9">
    <source>
        <dbReference type="Proteomes" id="UP000265566"/>
    </source>
</evidence>
<sequence>MAYHAECFGFSYLHCRAHTYLEAPPQAAKKFKTFLETEYNFPAANCNVTTDDEGETPSSAEICGRIIGMIRRSEAKDHMVVYFCGHGNRVETSDSNSTGFVEYLCCGGVAGERETRLEGNQFLNCYMLFVFGNLLLFVLTEFCILSIDYTLRHIVDSVPNDRHITIIIDSCHSGGILEGSREIIGSSNKQNQTRNEGPKSPFMGIGESHGHALGVCMTACQSDEEAFGRVDPNTSEAQACFTESIMQITREDGKNLSYEMVISEARKILSVEPSIPNGAKQQPGLYCEDWQKVFKFLTNEPTDIPTFDSMDIDHSSVSTGSKSFGYKQPELLKLKEEMSRISTKIKKGQKELGKKREEQRGNAKDIADLKSGIEDLTGKMKDLKEKGRNVGNQIQLDDNDLQEYFRINEEAGMKIAKLREEKELLDRQQHADSEVENNLEENLQQLKNQETELDSQEKQMRERLEKILDSSAKNKDYIEKLNTELHNMKEERSASKRKYDNLKIKNGEIENKLRELKADRYENERDAKLSQAVATLKRLFQGVHGRMTDLCWPTQKKFNLAVTVAMGKLMDAVVVEDEKTRKECIKYLKEQRLPPQTFIPLQSICVKQRMERLRSLGGTAKLVFDVIQYPYLTSFYFKEPGCEGVYKGSRSSLFFFTLHFFHYQSFGHINAMM</sequence>
<accession>A0A396JXX6</accession>
<dbReference type="InterPro" id="IPR010935">
    <property type="entry name" value="SMC_hinge"/>
</dbReference>
<reference evidence="9" key="1">
    <citation type="journal article" date="2018" name="Nat. Plants">
        <title>Whole-genome landscape of Medicago truncatula symbiotic genes.</title>
        <authorList>
            <person name="Pecrix Y."/>
            <person name="Staton S.E."/>
            <person name="Sallet E."/>
            <person name="Lelandais-Briere C."/>
            <person name="Moreau S."/>
            <person name="Carrere S."/>
            <person name="Blein T."/>
            <person name="Jardinaud M.F."/>
            <person name="Latrasse D."/>
            <person name="Zouine M."/>
            <person name="Zahm M."/>
            <person name="Kreplak J."/>
            <person name="Mayjonade B."/>
            <person name="Satge C."/>
            <person name="Perez M."/>
            <person name="Cauet S."/>
            <person name="Marande W."/>
            <person name="Chantry-Darmon C."/>
            <person name="Lopez-Roques C."/>
            <person name="Bouchez O."/>
            <person name="Berard A."/>
            <person name="Debelle F."/>
            <person name="Munos S."/>
            <person name="Bendahmane A."/>
            <person name="Berges H."/>
            <person name="Niebel A."/>
            <person name="Buitink J."/>
            <person name="Frugier F."/>
            <person name="Benhamed M."/>
            <person name="Crespi M."/>
            <person name="Gouzy J."/>
            <person name="Gamas P."/>
        </authorList>
    </citation>
    <scope>NUCLEOTIDE SEQUENCE [LARGE SCALE GENOMIC DNA]</scope>
    <source>
        <strain evidence="9">cv. Jemalong A17</strain>
    </source>
</reference>